<dbReference type="EMBL" id="CAKXAJ010011619">
    <property type="protein sequence ID" value="CAH2215110.1"/>
    <property type="molecule type" value="Genomic_DNA"/>
</dbReference>
<proteinExistence type="predicted"/>
<reference evidence="2" key="1">
    <citation type="submission" date="2022-03" db="EMBL/GenBank/DDBJ databases">
        <authorList>
            <person name="Lindestad O."/>
        </authorList>
    </citation>
    <scope>NUCLEOTIDE SEQUENCE</scope>
</reference>
<comment type="caution">
    <text evidence="2">The sequence shown here is derived from an EMBL/GenBank/DDBJ whole genome shotgun (WGS) entry which is preliminary data.</text>
</comment>
<name>A0A8S4QLR6_9NEOP</name>
<evidence type="ECO:0000313" key="2">
    <source>
        <dbReference type="EMBL" id="CAH2215110.1"/>
    </source>
</evidence>
<dbReference type="AlphaFoldDB" id="A0A8S4QLR6"/>
<gene>
    <name evidence="2" type="primary">jg22360</name>
    <name evidence="2" type="ORF">PAEG_LOCUS3589</name>
</gene>
<keyword evidence="3" id="KW-1185">Reference proteome</keyword>
<organism evidence="2 3">
    <name type="scientific">Pararge aegeria aegeria</name>
    <dbReference type="NCBI Taxonomy" id="348720"/>
    <lineage>
        <taxon>Eukaryota</taxon>
        <taxon>Metazoa</taxon>
        <taxon>Ecdysozoa</taxon>
        <taxon>Arthropoda</taxon>
        <taxon>Hexapoda</taxon>
        <taxon>Insecta</taxon>
        <taxon>Pterygota</taxon>
        <taxon>Neoptera</taxon>
        <taxon>Endopterygota</taxon>
        <taxon>Lepidoptera</taxon>
        <taxon>Glossata</taxon>
        <taxon>Ditrysia</taxon>
        <taxon>Papilionoidea</taxon>
        <taxon>Nymphalidae</taxon>
        <taxon>Satyrinae</taxon>
        <taxon>Satyrini</taxon>
        <taxon>Parargina</taxon>
        <taxon>Pararge</taxon>
    </lineage>
</organism>
<protein>
    <submittedName>
        <fullName evidence="2">Jg22360 protein</fullName>
    </submittedName>
</protein>
<evidence type="ECO:0000256" key="1">
    <source>
        <dbReference type="SAM" id="MobiDB-lite"/>
    </source>
</evidence>
<feature type="region of interest" description="Disordered" evidence="1">
    <location>
        <begin position="1"/>
        <end position="22"/>
    </location>
</feature>
<dbReference type="Proteomes" id="UP000838756">
    <property type="component" value="Unassembled WGS sequence"/>
</dbReference>
<evidence type="ECO:0000313" key="3">
    <source>
        <dbReference type="Proteomes" id="UP000838756"/>
    </source>
</evidence>
<sequence>MLAERAAVRRAEAVDPGGERAHPGRAAVLRVLLPPAPRLGPPAQRAVPPVQEQVPQRVPGTVLAAASHSFENGSSIARSRTARCAVPSSNAAQLNHNHYSVPSAPPAHDIRARSAKCPVQLRFIQYRKSSI</sequence>
<accession>A0A8S4QLR6</accession>